<dbReference type="InterPro" id="IPR002885">
    <property type="entry name" value="PPR_rpt"/>
</dbReference>
<dbReference type="NCBIfam" id="TIGR00756">
    <property type="entry name" value="PPR"/>
    <property type="match status" value="3"/>
</dbReference>
<keyword evidence="3" id="KW-0809">Transit peptide</keyword>
<keyword evidence="6" id="KW-1185">Reference proteome</keyword>
<sequence>MTEALSVLDEMKRQKGCKPDLHNYSILIDGLSKMGEVSKAVGLILDMEKNGIMPGMVTYSSLLHGLCKTGEVKAALKLFRDLDLRGF</sequence>
<comment type="caution">
    <text evidence="5">The sequence shown here is derived from an EMBL/GenBank/DDBJ whole genome shotgun (WGS) entry which is preliminary data.</text>
</comment>
<name>A0A833QV82_9POAL</name>
<dbReference type="Gene3D" id="1.25.40.10">
    <property type="entry name" value="Tetratricopeptide repeat domain"/>
    <property type="match status" value="1"/>
</dbReference>
<evidence type="ECO:0000256" key="1">
    <source>
        <dbReference type="ARBA" id="ARBA00007626"/>
    </source>
</evidence>
<dbReference type="GO" id="GO:0003729">
    <property type="term" value="F:mRNA binding"/>
    <property type="evidence" value="ECO:0007669"/>
    <property type="project" value="TreeGrafter"/>
</dbReference>
<dbReference type="OrthoDB" id="185373at2759"/>
<evidence type="ECO:0000256" key="4">
    <source>
        <dbReference type="PROSITE-ProRule" id="PRU00708"/>
    </source>
</evidence>
<evidence type="ECO:0000313" key="6">
    <source>
        <dbReference type="Proteomes" id="UP000623129"/>
    </source>
</evidence>
<feature type="repeat" description="PPR" evidence="4">
    <location>
        <begin position="20"/>
        <end position="54"/>
    </location>
</feature>
<dbReference type="PANTHER" id="PTHR47938">
    <property type="entry name" value="RESPIRATORY COMPLEX I CHAPERONE (CIA84), PUTATIVE (AFU_ORTHOLOGUE AFUA_2G06020)-RELATED"/>
    <property type="match status" value="1"/>
</dbReference>
<gene>
    <name evidence="5" type="ORF">FCM35_KLT19927</name>
</gene>
<proteinExistence type="inferred from homology"/>
<dbReference type="AlphaFoldDB" id="A0A833QV82"/>
<dbReference type="InterPro" id="IPR011990">
    <property type="entry name" value="TPR-like_helical_dom_sf"/>
</dbReference>
<evidence type="ECO:0000313" key="5">
    <source>
        <dbReference type="EMBL" id="KAF3335420.1"/>
    </source>
</evidence>
<dbReference type="PROSITE" id="PS51375">
    <property type="entry name" value="PPR"/>
    <property type="match status" value="2"/>
</dbReference>
<dbReference type="EMBL" id="SWLB01000008">
    <property type="protein sequence ID" value="KAF3335420.1"/>
    <property type="molecule type" value="Genomic_DNA"/>
</dbReference>
<dbReference type="PANTHER" id="PTHR47938:SF35">
    <property type="entry name" value="PENTATRICOPEPTIDE REPEAT-CONTAINING PROTEIN 4, MITOCHONDRIAL-RELATED"/>
    <property type="match status" value="1"/>
</dbReference>
<feature type="repeat" description="PPR" evidence="4">
    <location>
        <begin position="55"/>
        <end position="87"/>
    </location>
</feature>
<keyword evidence="2" id="KW-0677">Repeat</keyword>
<organism evidence="5 6">
    <name type="scientific">Carex littledalei</name>
    <dbReference type="NCBI Taxonomy" id="544730"/>
    <lineage>
        <taxon>Eukaryota</taxon>
        <taxon>Viridiplantae</taxon>
        <taxon>Streptophyta</taxon>
        <taxon>Embryophyta</taxon>
        <taxon>Tracheophyta</taxon>
        <taxon>Spermatophyta</taxon>
        <taxon>Magnoliopsida</taxon>
        <taxon>Liliopsida</taxon>
        <taxon>Poales</taxon>
        <taxon>Cyperaceae</taxon>
        <taxon>Cyperoideae</taxon>
        <taxon>Cariceae</taxon>
        <taxon>Carex</taxon>
        <taxon>Carex subgen. Euthyceras</taxon>
    </lineage>
</organism>
<reference evidence="5" key="1">
    <citation type="submission" date="2020-01" db="EMBL/GenBank/DDBJ databases">
        <title>Genome sequence of Kobresia littledalei, the first chromosome-level genome in the family Cyperaceae.</title>
        <authorList>
            <person name="Qu G."/>
        </authorList>
    </citation>
    <scope>NUCLEOTIDE SEQUENCE</scope>
    <source>
        <strain evidence="5">C.B.Clarke</strain>
        <tissue evidence="5">Leaf</tissue>
    </source>
</reference>
<evidence type="ECO:0000256" key="2">
    <source>
        <dbReference type="ARBA" id="ARBA00022737"/>
    </source>
</evidence>
<accession>A0A833QV82</accession>
<dbReference type="Pfam" id="PF13041">
    <property type="entry name" value="PPR_2"/>
    <property type="match status" value="1"/>
</dbReference>
<evidence type="ECO:0000256" key="3">
    <source>
        <dbReference type="ARBA" id="ARBA00022946"/>
    </source>
</evidence>
<protein>
    <submittedName>
        <fullName evidence="5">Pentatricopeptide repeat-containing protein</fullName>
    </submittedName>
</protein>
<dbReference type="Proteomes" id="UP000623129">
    <property type="component" value="Unassembled WGS sequence"/>
</dbReference>
<comment type="similarity">
    <text evidence="1">Belongs to the PPR family. P subfamily.</text>
</comment>